<evidence type="ECO:0000256" key="1">
    <source>
        <dbReference type="ARBA" id="ARBA00004651"/>
    </source>
</evidence>
<evidence type="ECO:0000313" key="10">
    <source>
        <dbReference type="Proteomes" id="UP001501578"/>
    </source>
</evidence>
<proteinExistence type="predicted"/>
<evidence type="ECO:0000256" key="5">
    <source>
        <dbReference type="ARBA" id="ARBA00022989"/>
    </source>
</evidence>
<evidence type="ECO:0000256" key="7">
    <source>
        <dbReference type="SAM" id="Phobius"/>
    </source>
</evidence>
<feature type="transmembrane region" description="Helical" evidence="7">
    <location>
        <begin position="255"/>
        <end position="273"/>
    </location>
</feature>
<evidence type="ECO:0000256" key="2">
    <source>
        <dbReference type="ARBA" id="ARBA00022448"/>
    </source>
</evidence>
<organism evidence="9 10">
    <name type="scientific">Nonomuraea longicatena</name>
    <dbReference type="NCBI Taxonomy" id="83682"/>
    <lineage>
        <taxon>Bacteria</taxon>
        <taxon>Bacillati</taxon>
        <taxon>Actinomycetota</taxon>
        <taxon>Actinomycetes</taxon>
        <taxon>Streptosporangiales</taxon>
        <taxon>Streptosporangiaceae</taxon>
        <taxon>Nonomuraea</taxon>
    </lineage>
</organism>
<keyword evidence="3" id="KW-1003">Cell membrane</keyword>
<dbReference type="PANTHER" id="PTHR23513">
    <property type="entry name" value="INTEGRAL MEMBRANE EFFLUX PROTEIN-RELATED"/>
    <property type="match status" value="1"/>
</dbReference>
<protein>
    <submittedName>
        <fullName evidence="9">MFS transporter</fullName>
    </submittedName>
</protein>
<dbReference type="Proteomes" id="UP001501578">
    <property type="component" value="Unassembled WGS sequence"/>
</dbReference>
<dbReference type="Gene3D" id="1.20.1250.20">
    <property type="entry name" value="MFS general substrate transporter like domains"/>
    <property type="match status" value="1"/>
</dbReference>
<evidence type="ECO:0000256" key="6">
    <source>
        <dbReference type="ARBA" id="ARBA00023136"/>
    </source>
</evidence>
<name>A0ABN1P8Q0_9ACTN</name>
<evidence type="ECO:0000313" key="9">
    <source>
        <dbReference type="EMBL" id="GAA0924470.1"/>
    </source>
</evidence>
<keyword evidence="2" id="KW-0813">Transport</keyword>
<accession>A0ABN1P8Q0</accession>
<keyword evidence="10" id="KW-1185">Reference proteome</keyword>
<feature type="transmembrane region" description="Helical" evidence="7">
    <location>
        <begin position="219"/>
        <end position="243"/>
    </location>
</feature>
<feature type="transmembrane region" description="Helical" evidence="7">
    <location>
        <begin position="310"/>
        <end position="330"/>
    </location>
</feature>
<dbReference type="EMBL" id="BAAAHQ010000010">
    <property type="protein sequence ID" value="GAA0924470.1"/>
    <property type="molecule type" value="Genomic_DNA"/>
</dbReference>
<dbReference type="InterPro" id="IPR010290">
    <property type="entry name" value="TM_effector"/>
</dbReference>
<feature type="domain" description="Major facilitator superfamily (MFS) profile" evidence="8">
    <location>
        <begin position="3"/>
        <end position="398"/>
    </location>
</feature>
<dbReference type="PROSITE" id="PS50850">
    <property type="entry name" value="MFS"/>
    <property type="match status" value="1"/>
</dbReference>
<evidence type="ECO:0000259" key="8">
    <source>
        <dbReference type="PROSITE" id="PS50850"/>
    </source>
</evidence>
<sequence length="415" mass="42761">MRSFRFLVSSTALSNLADGVLKVGAPLLAVSLTRSPSEVALVGVAATLPWLLFSLLAGALADRMDRRTIMVAANAGRTLVLAATGILAATGTLRLPVMLVALLLAGVCEVFADLSAQSVLPMTVGHGELVKANGRVQTAQMLGNEFLGSPVAGILVTVAPAAIFGTSGLLYGAAGALLLGMRGVFRPAQDRPHTAPVRSVRADIAEAVRLLWGHRFLRTLAISAGLMNFAGAAYFAVFVLWVVGPGSRLGLAPSAYGPVITVLAVGAVAGSLLSEPVTRRVGERTMLVGAWLLSGLLLVVPVAVPSVWALYPTAFLLGLVGAAGNVLVVATRQRLIAGDLLGRVNAAYRLFGTAGQPVGAALAGVVGEQAGLPAVFYGATAVSIVAAVWIMHVPRDHISVPLTRNAVNRGRSRSR</sequence>
<dbReference type="InterPro" id="IPR036259">
    <property type="entry name" value="MFS_trans_sf"/>
</dbReference>
<evidence type="ECO:0000256" key="4">
    <source>
        <dbReference type="ARBA" id="ARBA00022692"/>
    </source>
</evidence>
<dbReference type="SUPFAM" id="SSF103473">
    <property type="entry name" value="MFS general substrate transporter"/>
    <property type="match status" value="1"/>
</dbReference>
<dbReference type="PANTHER" id="PTHR23513:SF11">
    <property type="entry name" value="STAPHYLOFERRIN A TRANSPORTER"/>
    <property type="match status" value="1"/>
</dbReference>
<comment type="caution">
    <text evidence="9">The sequence shown here is derived from an EMBL/GenBank/DDBJ whole genome shotgun (WGS) entry which is preliminary data.</text>
</comment>
<keyword evidence="4 7" id="KW-0812">Transmembrane</keyword>
<dbReference type="CDD" id="cd06173">
    <property type="entry name" value="MFS_MefA_like"/>
    <property type="match status" value="1"/>
</dbReference>
<gene>
    <name evidence="9" type="ORF">GCM10009560_25160</name>
</gene>
<feature type="transmembrane region" description="Helical" evidence="7">
    <location>
        <begin position="151"/>
        <end position="179"/>
    </location>
</feature>
<keyword evidence="5 7" id="KW-1133">Transmembrane helix</keyword>
<dbReference type="InterPro" id="IPR020846">
    <property type="entry name" value="MFS_dom"/>
</dbReference>
<reference evidence="9 10" key="1">
    <citation type="journal article" date="2019" name="Int. J. Syst. Evol. Microbiol.">
        <title>The Global Catalogue of Microorganisms (GCM) 10K type strain sequencing project: providing services to taxonomists for standard genome sequencing and annotation.</title>
        <authorList>
            <consortium name="The Broad Institute Genomics Platform"/>
            <consortium name="The Broad Institute Genome Sequencing Center for Infectious Disease"/>
            <person name="Wu L."/>
            <person name="Ma J."/>
        </authorList>
    </citation>
    <scope>NUCLEOTIDE SEQUENCE [LARGE SCALE GENOMIC DNA]</scope>
    <source>
        <strain evidence="9 10">JCM 11136</strain>
    </source>
</reference>
<feature type="transmembrane region" description="Helical" evidence="7">
    <location>
        <begin position="372"/>
        <end position="391"/>
    </location>
</feature>
<feature type="transmembrane region" description="Helical" evidence="7">
    <location>
        <begin position="39"/>
        <end position="60"/>
    </location>
</feature>
<keyword evidence="6 7" id="KW-0472">Membrane</keyword>
<evidence type="ECO:0000256" key="3">
    <source>
        <dbReference type="ARBA" id="ARBA00022475"/>
    </source>
</evidence>
<comment type="subcellular location">
    <subcellularLocation>
        <location evidence="1">Cell membrane</location>
        <topology evidence="1">Multi-pass membrane protein</topology>
    </subcellularLocation>
</comment>
<dbReference type="Pfam" id="PF05977">
    <property type="entry name" value="MFS_3"/>
    <property type="match status" value="1"/>
</dbReference>
<feature type="transmembrane region" description="Helical" evidence="7">
    <location>
        <begin position="80"/>
        <end position="105"/>
    </location>
</feature>
<feature type="transmembrane region" description="Helical" evidence="7">
    <location>
        <begin position="346"/>
        <end position="366"/>
    </location>
</feature>
<feature type="transmembrane region" description="Helical" evidence="7">
    <location>
        <begin position="285"/>
        <end position="304"/>
    </location>
</feature>